<feature type="transmembrane region" description="Helical" evidence="7">
    <location>
        <begin position="340"/>
        <end position="358"/>
    </location>
</feature>
<name>A0A8G2FFH6_ACIRU</name>
<dbReference type="InterPro" id="IPR020846">
    <property type="entry name" value="MFS_dom"/>
</dbReference>
<feature type="transmembrane region" description="Helical" evidence="7">
    <location>
        <begin position="310"/>
        <end position="328"/>
    </location>
</feature>
<gene>
    <name evidence="9" type="ORF">SAMN05421828_10447</name>
</gene>
<evidence type="ECO:0000256" key="3">
    <source>
        <dbReference type="ARBA" id="ARBA00022475"/>
    </source>
</evidence>
<dbReference type="PANTHER" id="PTHR23501">
    <property type="entry name" value="MAJOR FACILITATOR SUPERFAMILY"/>
    <property type="match status" value="1"/>
</dbReference>
<accession>A0A8G2FFH6</accession>
<comment type="subcellular location">
    <subcellularLocation>
        <location evidence="1">Cell membrane</location>
        <topology evidence="1">Multi-pass membrane protein</topology>
    </subcellularLocation>
</comment>
<keyword evidence="10" id="KW-1185">Reference proteome</keyword>
<dbReference type="GO" id="GO:0022857">
    <property type="term" value="F:transmembrane transporter activity"/>
    <property type="evidence" value="ECO:0007669"/>
    <property type="project" value="InterPro"/>
</dbReference>
<evidence type="ECO:0000256" key="2">
    <source>
        <dbReference type="ARBA" id="ARBA00022448"/>
    </source>
</evidence>
<evidence type="ECO:0000256" key="4">
    <source>
        <dbReference type="ARBA" id="ARBA00022692"/>
    </source>
</evidence>
<feature type="domain" description="Major facilitator superfamily (MFS) profile" evidence="8">
    <location>
        <begin position="19"/>
        <end position="480"/>
    </location>
</feature>
<feature type="transmembrane region" description="Helical" evidence="7">
    <location>
        <begin position="85"/>
        <end position="103"/>
    </location>
</feature>
<keyword evidence="2" id="KW-0813">Transport</keyword>
<evidence type="ECO:0000259" key="8">
    <source>
        <dbReference type="PROSITE" id="PS50850"/>
    </source>
</evidence>
<feature type="transmembrane region" description="Helical" evidence="7">
    <location>
        <begin position="232"/>
        <end position="254"/>
    </location>
</feature>
<feature type="transmembrane region" description="Helical" evidence="7">
    <location>
        <begin position="109"/>
        <end position="130"/>
    </location>
</feature>
<keyword evidence="4 7" id="KW-0812">Transmembrane</keyword>
<dbReference type="Proteomes" id="UP000186308">
    <property type="component" value="Unassembled WGS sequence"/>
</dbReference>
<evidence type="ECO:0000313" key="9">
    <source>
        <dbReference type="EMBL" id="SIQ37964.1"/>
    </source>
</evidence>
<evidence type="ECO:0000256" key="1">
    <source>
        <dbReference type="ARBA" id="ARBA00004651"/>
    </source>
</evidence>
<evidence type="ECO:0000256" key="6">
    <source>
        <dbReference type="ARBA" id="ARBA00023136"/>
    </source>
</evidence>
<dbReference type="AlphaFoldDB" id="A0A8G2FFH6"/>
<keyword evidence="5 7" id="KW-1133">Transmembrane helix</keyword>
<dbReference type="SUPFAM" id="SSF103473">
    <property type="entry name" value="MFS general substrate transporter"/>
    <property type="match status" value="2"/>
</dbReference>
<dbReference type="Gene3D" id="1.20.1250.20">
    <property type="entry name" value="MFS general substrate transporter like domains"/>
    <property type="match status" value="1"/>
</dbReference>
<feature type="transmembrane region" description="Helical" evidence="7">
    <location>
        <begin position="53"/>
        <end position="73"/>
    </location>
</feature>
<dbReference type="PANTHER" id="PTHR23501:SF197">
    <property type="entry name" value="COMD"/>
    <property type="match status" value="1"/>
</dbReference>
<keyword evidence="6 7" id="KW-0472">Membrane</keyword>
<dbReference type="InterPro" id="IPR011701">
    <property type="entry name" value="MFS"/>
</dbReference>
<feature type="transmembrane region" description="Helical" evidence="7">
    <location>
        <begin position="449"/>
        <end position="473"/>
    </location>
</feature>
<dbReference type="CDD" id="cd17502">
    <property type="entry name" value="MFS_Azr1_MDR_like"/>
    <property type="match status" value="1"/>
</dbReference>
<keyword evidence="3" id="KW-1003">Cell membrane</keyword>
<dbReference type="InterPro" id="IPR036259">
    <property type="entry name" value="MFS_trans_sf"/>
</dbReference>
<evidence type="ECO:0000256" key="5">
    <source>
        <dbReference type="ARBA" id="ARBA00022989"/>
    </source>
</evidence>
<evidence type="ECO:0000256" key="7">
    <source>
        <dbReference type="SAM" id="Phobius"/>
    </source>
</evidence>
<dbReference type="PRINTS" id="PR01035">
    <property type="entry name" value="TCRTETA"/>
</dbReference>
<feature type="transmembrane region" description="Helical" evidence="7">
    <location>
        <begin position="142"/>
        <end position="160"/>
    </location>
</feature>
<sequence length="493" mass="51949">MQIFKRGLMEYTHKQRLQVIFGIILCMLLAAIDQTVVIPAVPAIGADLHGFAHLSWVVTAYLLTSTATTPLYGRLSDQFGRKTTLIPSIILFVIASCLCAVSQTLPELVAARALQGIGGGGLFAISQAAIADVVSPRERGKYQGWLAGTWGVASTAGPVVGGWVTDHLTWRWIFWFNLPLGIAALILSQIGLRQLRQVTRGGKIDFAGAGLLTLAVTAFLLGLSWGGHTYPWLSVPVIGVFVAGFALIAALWTWEQRASTPLLPVRLFANGSFNRLVAIGFLTALIMFSAIFSLPLFFQLVFHANAAQSGWEIMPFLVASTIGAYTSGQLARKLGRTRGLMLVGLAATALGFLLLGILPDTLPLALIVAVCFAVGVGLGFILPSTLVAIQNAAPRADVGAATATLLLLRAMGGAFGATLAGTILTMRLGNAIDALGNAHHTTTPGFNPALAAAFHITFLAVAGFAAIGLLIGLKVEDVALRETIDSEPEPIAH</sequence>
<dbReference type="InterPro" id="IPR001958">
    <property type="entry name" value="Tet-R_TetA/multi-R_MdtG-like"/>
</dbReference>
<feature type="transmembrane region" description="Helical" evidence="7">
    <location>
        <begin position="20"/>
        <end position="41"/>
    </location>
</feature>
<feature type="transmembrane region" description="Helical" evidence="7">
    <location>
        <begin position="275"/>
        <end position="298"/>
    </location>
</feature>
<proteinExistence type="predicted"/>
<dbReference type="PROSITE" id="PS50850">
    <property type="entry name" value="MFS"/>
    <property type="match status" value="1"/>
</dbReference>
<protein>
    <submittedName>
        <fullName evidence="9">Drug resistance transporter, EmrB/QacA subfamily</fullName>
    </submittedName>
</protein>
<feature type="transmembrane region" description="Helical" evidence="7">
    <location>
        <begin position="204"/>
        <end position="226"/>
    </location>
</feature>
<reference evidence="9 10" key="1">
    <citation type="submission" date="2017-01" db="EMBL/GenBank/DDBJ databases">
        <authorList>
            <person name="Varghese N."/>
            <person name="Submissions S."/>
        </authorList>
    </citation>
    <scope>NUCLEOTIDE SEQUENCE [LARGE SCALE GENOMIC DNA]</scope>
    <source>
        <strain evidence="9 10">ATCC 35905</strain>
    </source>
</reference>
<organism evidence="9 10">
    <name type="scientific">Acidiphilium rubrum</name>
    <dbReference type="NCBI Taxonomy" id="526"/>
    <lineage>
        <taxon>Bacteria</taxon>
        <taxon>Pseudomonadati</taxon>
        <taxon>Pseudomonadota</taxon>
        <taxon>Alphaproteobacteria</taxon>
        <taxon>Acetobacterales</taxon>
        <taxon>Acidocellaceae</taxon>
        <taxon>Acidiphilium</taxon>
    </lineage>
</organism>
<feature type="transmembrane region" description="Helical" evidence="7">
    <location>
        <begin position="401"/>
        <end position="429"/>
    </location>
</feature>
<feature type="transmembrane region" description="Helical" evidence="7">
    <location>
        <begin position="364"/>
        <end position="389"/>
    </location>
</feature>
<dbReference type="EMBL" id="FTNE01000004">
    <property type="protein sequence ID" value="SIQ37964.1"/>
    <property type="molecule type" value="Genomic_DNA"/>
</dbReference>
<evidence type="ECO:0000313" key="10">
    <source>
        <dbReference type="Proteomes" id="UP000186308"/>
    </source>
</evidence>
<dbReference type="Pfam" id="PF07690">
    <property type="entry name" value="MFS_1"/>
    <property type="match status" value="1"/>
</dbReference>
<dbReference type="Gene3D" id="1.20.1720.10">
    <property type="entry name" value="Multidrug resistance protein D"/>
    <property type="match status" value="1"/>
</dbReference>
<dbReference type="FunFam" id="1.20.1720.10:FF:000004">
    <property type="entry name" value="EmrB/QacA family drug resistance transporter"/>
    <property type="match status" value="1"/>
</dbReference>
<dbReference type="GO" id="GO:0005886">
    <property type="term" value="C:plasma membrane"/>
    <property type="evidence" value="ECO:0007669"/>
    <property type="project" value="UniProtKB-SubCell"/>
</dbReference>
<feature type="transmembrane region" description="Helical" evidence="7">
    <location>
        <begin position="172"/>
        <end position="192"/>
    </location>
</feature>
<comment type="caution">
    <text evidence="9">The sequence shown here is derived from an EMBL/GenBank/DDBJ whole genome shotgun (WGS) entry which is preliminary data.</text>
</comment>